<dbReference type="GO" id="GO:0005634">
    <property type="term" value="C:nucleus"/>
    <property type="evidence" value="ECO:0007669"/>
    <property type="project" value="UniProtKB-SubCell"/>
</dbReference>
<keyword evidence="14" id="KW-1185">Reference proteome</keyword>
<keyword evidence="8" id="KW-0539">Nucleus</keyword>
<feature type="binding site" evidence="10">
    <location>
        <position position="580"/>
    </location>
    <ligand>
        <name>substrate</name>
    </ligand>
</feature>
<evidence type="ECO:0000256" key="1">
    <source>
        <dbReference type="ARBA" id="ARBA00004123"/>
    </source>
</evidence>
<dbReference type="InterPro" id="IPR010347">
    <property type="entry name" value="Tdp1"/>
</dbReference>
<dbReference type="GO" id="GO:0003690">
    <property type="term" value="F:double-stranded DNA binding"/>
    <property type="evidence" value="ECO:0007669"/>
    <property type="project" value="TreeGrafter"/>
</dbReference>
<evidence type="ECO:0000256" key="7">
    <source>
        <dbReference type="ARBA" id="ARBA00023204"/>
    </source>
</evidence>
<dbReference type="OrthoDB" id="47785at2759"/>
<dbReference type="GO" id="GO:0017005">
    <property type="term" value="F:3'-tyrosyl-DNA phosphodiesterase activity"/>
    <property type="evidence" value="ECO:0007669"/>
    <property type="project" value="TreeGrafter"/>
</dbReference>
<evidence type="ECO:0000313" key="13">
    <source>
        <dbReference type="EMBL" id="CAB9512602.1"/>
    </source>
</evidence>
<feature type="active site" description="Proton donor/acceptor" evidence="9">
    <location>
        <position position="578"/>
    </location>
</feature>
<evidence type="ECO:0000256" key="3">
    <source>
        <dbReference type="ARBA" id="ARBA00022722"/>
    </source>
</evidence>
<dbReference type="Gene3D" id="3.30.870.10">
    <property type="entry name" value="Endonuclease Chain A"/>
    <property type="match status" value="2"/>
</dbReference>
<dbReference type="Proteomes" id="UP001153069">
    <property type="component" value="Unassembled WGS sequence"/>
</dbReference>
<feature type="region of interest" description="Disordered" evidence="12">
    <location>
        <begin position="148"/>
        <end position="195"/>
    </location>
</feature>
<protein>
    <submittedName>
        <fullName evidence="13">Uncharacterized protein</fullName>
    </submittedName>
</protein>
<gene>
    <name evidence="13" type="ORF">SEMRO_545_G163820.1</name>
</gene>
<dbReference type="GO" id="GO:0004527">
    <property type="term" value="F:exonuclease activity"/>
    <property type="evidence" value="ECO:0007669"/>
    <property type="project" value="UniProtKB-KW"/>
</dbReference>
<keyword evidence="3" id="KW-0540">Nuclease</keyword>
<organism evidence="13 14">
    <name type="scientific">Seminavis robusta</name>
    <dbReference type="NCBI Taxonomy" id="568900"/>
    <lineage>
        <taxon>Eukaryota</taxon>
        <taxon>Sar</taxon>
        <taxon>Stramenopiles</taxon>
        <taxon>Ochrophyta</taxon>
        <taxon>Bacillariophyta</taxon>
        <taxon>Bacillariophyceae</taxon>
        <taxon>Bacillariophycidae</taxon>
        <taxon>Naviculales</taxon>
        <taxon>Naviculaceae</taxon>
        <taxon>Seminavis</taxon>
    </lineage>
</organism>
<name>A0A9N8E155_9STRA</name>
<evidence type="ECO:0000256" key="8">
    <source>
        <dbReference type="ARBA" id="ARBA00023242"/>
    </source>
</evidence>
<reference evidence="13" key="1">
    <citation type="submission" date="2020-06" db="EMBL/GenBank/DDBJ databases">
        <authorList>
            <consortium name="Plant Systems Biology data submission"/>
        </authorList>
    </citation>
    <scope>NUCLEOTIDE SEQUENCE</scope>
    <source>
        <strain evidence="13">D6</strain>
    </source>
</reference>
<evidence type="ECO:0000256" key="9">
    <source>
        <dbReference type="PIRSR" id="PIRSR610347-1"/>
    </source>
</evidence>
<evidence type="ECO:0000256" key="4">
    <source>
        <dbReference type="ARBA" id="ARBA00022763"/>
    </source>
</evidence>
<keyword evidence="7" id="KW-0234">DNA repair</keyword>
<keyword evidence="5" id="KW-0378">Hydrolase</keyword>
<proteinExistence type="inferred from homology"/>
<evidence type="ECO:0000313" key="14">
    <source>
        <dbReference type="Proteomes" id="UP001153069"/>
    </source>
</evidence>
<dbReference type="AlphaFoldDB" id="A0A9N8E155"/>
<keyword evidence="6" id="KW-0269">Exonuclease</keyword>
<feature type="compositionally biased region" description="Acidic residues" evidence="12">
    <location>
        <begin position="158"/>
        <end position="177"/>
    </location>
</feature>
<dbReference type="SUPFAM" id="SSF56024">
    <property type="entry name" value="Phospholipase D/nuclease"/>
    <property type="match status" value="1"/>
</dbReference>
<feature type="site" description="Interaction with DNA" evidence="11">
    <location>
        <position position="617"/>
    </location>
</feature>
<dbReference type="GO" id="GO:0006281">
    <property type="term" value="P:DNA repair"/>
    <property type="evidence" value="ECO:0007669"/>
    <property type="project" value="UniProtKB-KW"/>
</dbReference>
<dbReference type="PANTHER" id="PTHR12415">
    <property type="entry name" value="TYROSYL-DNA PHOSPHODIESTERASE 1"/>
    <property type="match status" value="1"/>
</dbReference>
<dbReference type="Pfam" id="PF06087">
    <property type="entry name" value="Tyr-DNA_phospho"/>
    <property type="match status" value="1"/>
</dbReference>
<evidence type="ECO:0000256" key="5">
    <source>
        <dbReference type="ARBA" id="ARBA00022801"/>
    </source>
</evidence>
<comment type="similarity">
    <text evidence="2">Belongs to the tyrosyl-DNA phosphodiesterase family.</text>
</comment>
<accession>A0A9N8E155</accession>
<evidence type="ECO:0000256" key="11">
    <source>
        <dbReference type="PIRSR" id="PIRSR610347-3"/>
    </source>
</evidence>
<evidence type="ECO:0000256" key="12">
    <source>
        <dbReference type="SAM" id="MobiDB-lite"/>
    </source>
</evidence>
<dbReference type="EMBL" id="CAICTM010000544">
    <property type="protein sequence ID" value="CAB9512602.1"/>
    <property type="molecule type" value="Genomic_DNA"/>
</dbReference>
<dbReference type="PANTHER" id="PTHR12415:SF0">
    <property type="entry name" value="TYROSYL-DNA PHOSPHODIESTERASE 1"/>
    <property type="match status" value="1"/>
</dbReference>
<comment type="caution">
    <text evidence="13">The sequence shown here is derived from an EMBL/GenBank/DDBJ whole genome shotgun (WGS) entry which is preliminary data.</text>
</comment>
<dbReference type="GO" id="GO:0003697">
    <property type="term" value="F:single-stranded DNA binding"/>
    <property type="evidence" value="ECO:0007669"/>
    <property type="project" value="TreeGrafter"/>
</dbReference>
<sequence>MPKPKAIDRIRGIKRGRDRELPVNKKQDEIDCDDAPFEVPFLEVEGVKYYSDRFYLNRTLLDPPQSSPPSNQSAVYSHYNKDCSCGARQAPPLLDLSKLIASLDVKAAILATYTLSPRWIAKAYPKLCGPEGTVPTLILHGQKGLSKRLEKKQKDTANDSEDSDSDDDADMDYDQVPEESWRKEGKARFSEKKQEEPIIGPSVHFTEVFPRWLPQKDRPTSPLTSDNSWRKKVQKKIGVHHPKYTILFLHDGSTVVCVSTSNHTHPYAVDASWVQRFEATKTPPASDLPERMSKQKLSSARRNGSDFGSVLANFLECQSYASREGDMLPQEFLQKHVGLSLSDFSRAYRWDKAQVHLIATVPGDYESRFTIKHLRHDGDATEFLYGRQRVADIISRLSMASAESCAKFQTTKSWFPQILMGDDRLIVQPTSIGTNFKRRDIADIVRSYLGQDDESKRDISSSKRQKPQRNRVDEYVCDQDALERLDIVWPTRKYIDTNVDHYLKSQKKSSISPRSVAGLNDTAFQLKQEEDPEKGLISASPYLFMSCKVFNSWDLDCLSQMVMFEPSIPEQRDPQTPHIKSVCRLFGGHEGELRKEFGVGKAESYFSYFLLTSASLSHGAQGKITDSSDQQRIRSYANFELGVMFCSRLQGRNESDRLYCWKPAQCCCKYRDPERNNALIHLPIPFCCHPSRYQANSDSPDFVEDPFFHETGDFGRRQGYSSTGNMRLTPTGAAIAAHKNKPCPSS</sequence>
<evidence type="ECO:0000256" key="2">
    <source>
        <dbReference type="ARBA" id="ARBA00010205"/>
    </source>
</evidence>
<evidence type="ECO:0000256" key="6">
    <source>
        <dbReference type="ARBA" id="ARBA00022839"/>
    </source>
</evidence>
<comment type="subcellular location">
    <subcellularLocation>
        <location evidence="1">Nucleus</location>
    </subcellularLocation>
</comment>
<feature type="compositionally biased region" description="Basic and acidic residues" evidence="12">
    <location>
        <begin position="179"/>
        <end position="195"/>
    </location>
</feature>
<evidence type="ECO:0000256" key="10">
    <source>
        <dbReference type="PIRSR" id="PIRSR610347-2"/>
    </source>
</evidence>
<keyword evidence="4" id="KW-0227">DNA damage</keyword>